<feature type="transmembrane region" description="Helical" evidence="5">
    <location>
        <begin position="106"/>
        <end position="124"/>
    </location>
</feature>
<dbReference type="GO" id="GO:0016020">
    <property type="term" value="C:membrane"/>
    <property type="evidence" value="ECO:0007669"/>
    <property type="project" value="UniProtKB-SubCell"/>
</dbReference>
<evidence type="ECO:0000256" key="2">
    <source>
        <dbReference type="ARBA" id="ARBA00022692"/>
    </source>
</evidence>
<feature type="transmembrane region" description="Helical" evidence="5">
    <location>
        <begin position="73"/>
        <end position="94"/>
    </location>
</feature>
<keyword evidence="2 5" id="KW-0812">Transmembrane</keyword>
<dbReference type="Proteomes" id="UP000230903">
    <property type="component" value="Unassembled WGS sequence"/>
</dbReference>
<name>A0A2H0UMX4_9BACT</name>
<sequence>MFITISRLFLLSALAAPLWLVRSTFFPFISVKVIFFRIVVELALLFFVAAVILSKNPKEALKKYYPRLKNPIVLGVIVFAIVAFVTALTGSHPLNSIWSNFERGDGAFQIIHYALFFILTALLLDSKKHWLTALWIHVVVSFSTSLYALAQLLYRAGSPNWVIATSNRVSGTLGNPSYLAAYLIFTLVVIIYLMKETKSIGIRWMLSVPLLFEAFIILKTGTRGAFLAIIIAGLVSLGINLFLTKQKKTKMILLMALLLPVALMVVFFTTAKADVWQKVPLFGRLIDFTSAVTDIQPRIWTWTSAVSAGFERPLLGWGLENFSEPFDSYYNPKHFGIESFFDRTHNVFLEYFVSGGVVLLLAWLSIFFFYYRDLVKRKKDWWWAVLFSLPVAYFIQGFFLFDVLAIYLVLFLFLGLFIFTRKEVEPIRLSPASLNPISTSYLIVALAIILPSIYLTGYRPLQKNLLLATALQYDQMALGTPIKTQADGQAVLDRLKVASKAYDTAYNYPSVVGQEETVGSMMKFALASEEKLQQIPALANYEPTRMLLKSLADKSHNWLGSVEKNSPGTKSSFLGAVVDIQFSLTPTADGKSMQILNPEYLNRGRSELENLFSIAPTRIEFVRVLLRLSQITGDQTGYIKWLGVAQDLRPDIDWSAAK</sequence>
<feature type="transmembrane region" description="Helical" evidence="5">
    <location>
        <begin position="224"/>
        <end position="244"/>
    </location>
</feature>
<evidence type="ECO:0000313" key="7">
    <source>
        <dbReference type="EMBL" id="PIR87772.1"/>
    </source>
</evidence>
<dbReference type="AlphaFoldDB" id="A0A2H0UMX4"/>
<comment type="caution">
    <text evidence="7">The sequence shown here is derived from an EMBL/GenBank/DDBJ whole genome shotgun (WGS) entry which is preliminary data.</text>
</comment>
<gene>
    <name evidence="7" type="ORF">COU10_02780</name>
</gene>
<feature type="transmembrane region" description="Helical" evidence="5">
    <location>
        <begin position="200"/>
        <end position="218"/>
    </location>
</feature>
<evidence type="ECO:0000256" key="4">
    <source>
        <dbReference type="ARBA" id="ARBA00023136"/>
    </source>
</evidence>
<feature type="domain" description="O-antigen ligase-related" evidence="6">
    <location>
        <begin position="212"/>
        <end position="364"/>
    </location>
</feature>
<dbReference type="PANTHER" id="PTHR37422:SF13">
    <property type="entry name" value="LIPOPOLYSACCHARIDE BIOSYNTHESIS PROTEIN PA4999-RELATED"/>
    <property type="match status" value="1"/>
</dbReference>
<proteinExistence type="predicted"/>
<feature type="transmembrane region" description="Helical" evidence="5">
    <location>
        <begin position="174"/>
        <end position="193"/>
    </location>
</feature>
<keyword evidence="3 5" id="KW-1133">Transmembrane helix</keyword>
<feature type="transmembrane region" description="Helical" evidence="5">
    <location>
        <begin position="391"/>
        <end position="419"/>
    </location>
</feature>
<feature type="transmembrane region" description="Helical" evidence="5">
    <location>
        <begin position="251"/>
        <end position="271"/>
    </location>
</feature>
<evidence type="ECO:0000256" key="3">
    <source>
        <dbReference type="ARBA" id="ARBA00022989"/>
    </source>
</evidence>
<organism evidence="7 8">
    <name type="scientific">Candidatus Harrisonbacteria bacterium CG10_big_fil_rev_8_21_14_0_10_45_28</name>
    <dbReference type="NCBI Taxonomy" id="1974586"/>
    <lineage>
        <taxon>Bacteria</taxon>
        <taxon>Candidatus Harrisoniibacteriota</taxon>
    </lineage>
</organism>
<evidence type="ECO:0000259" key="6">
    <source>
        <dbReference type="Pfam" id="PF04932"/>
    </source>
</evidence>
<protein>
    <recommendedName>
        <fullName evidence="6">O-antigen ligase-related domain-containing protein</fullName>
    </recommendedName>
</protein>
<dbReference type="PANTHER" id="PTHR37422">
    <property type="entry name" value="TEICHURONIC ACID BIOSYNTHESIS PROTEIN TUAE"/>
    <property type="match status" value="1"/>
</dbReference>
<dbReference type="InterPro" id="IPR007016">
    <property type="entry name" value="O-antigen_ligase-rel_domated"/>
</dbReference>
<feature type="transmembrane region" description="Helical" evidence="5">
    <location>
        <begin position="33"/>
        <end position="53"/>
    </location>
</feature>
<evidence type="ECO:0000256" key="1">
    <source>
        <dbReference type="ARBA" id="ARBA00004141"/>
    </source>
</evidence>
<accession>A0A2H0UMX4</accession>
<comment type="subcellular location">
    <subcellularLocation>
        <location evidence="1">Membrane</location>
        <topology evidence="1">Multi-pass membrane protein</topology>
    </subcellularLocation>
</comment>
<reference evidence="8" key="1">
    <citation type="submission" date="2017-09" db="EMBL/GenBank/DDBJ databases">
        <title>Depth-based differentiation of microbial function through sediment-hosted aquifers and enrichment of novel symbionts in the deep terrestrial subsurface.</title>
        <authorList>
            <person name="Probst A.J."/>
            <person name="Ladd B."/>
            <person name="Jarett J.K."/>
            <person name="Geller-Mcgrath D.E."/>
            <person name="Sieber C.M.K."/>
            <person name="Emerson J.B."/>
            <person name="Anantharaman K."/>
            <person name="Thomas B.C."/>
            <person name="Malmstrom R."/>
            <person name="Stieglmeier M."/>
            <person name="Klingl A."/>
            <person name="Woyke T."/>
            <person name="Ryan C.M."/>
            <person name="Banfield J.F."/>
        </authorList>
    </citation>
    <scope>NUCLEOTIDE SEQUENCE [LARGE SCALE GENOMIC DNA]</scope>
</reference>
<evidence type="ECO:0000256" key="5">
    <source>
        <dbReference type="SAM" id="Phobius"/>
    </source>
</evidence>
<evidence type="ECO:0000313" key="8">
    <source>
        <dbReference type="Proteomes" id="UP000230903"/>
    </source>
</evidence>
<feature type="transmembrane region" description="Helical" evidence="5">
    <location>
        <begin position="131"/>
        <end position="154"/>
    </location>
</feature>
<dbReference type="Pfam" id="PF04932">
    <property type="entry name" value="Wzy_C"/>
    <property type="match status" value="1"/>
</dbReference>
<keyword evidence="4 5" id="KW-0472">Membrane</keyword>
<feature type="transmembrane region" description="Helical" evidence="5">
    <location>
        <begin position="439"/>
        <end position="457"/>
    </location>
</feature>
<feature type="transmembrane region" description="Helical" evidence="5">
    <location>
        <begin position="351"/>
        <end position="371"/>
    </location>
</feature>
<dbReference type="InterPro" id="IPR051533">
    <property type="entry name" value="WaaL-like"/>
</dbReference>
<dbReference type="EMBL" id="PFBC01000044">
    <property type="protein sequence ID" value="PIR87772.1"/>
    <property type="molecule type" value="Genomic_DNA"/>
</dbReference>